<evidence type="ECO:0000313" key="3">
    <source>
        <dbReference type="Proteomes" id="UP000177082"/>
    </source>
</evidence>
<dbReference type="STRING" id="1802519.A2961_00385"/>
<organism evidence="2 3">
    <name type="scientific">Candidatus Woesebacteria bacterium RIFCSPLOWO2_01_FULL_39_21</name>
    <dbReference type="NCBI Taxonomy" id="1802519"/>
    <lineage>
        <taxon>Bacteria</taxon>
        <taxon>Candidatus Woeseibacteriota</taxon>
    </lineage>
</organism>
<keyword evidence="1" id="KW-1133">Transmembrane helix</keyword>
<sequence>MKLLIDFLNSIPSKLKNFLTKLNASSLIKDSTNIVQKSAVPLPPKLALQNIKMPRLPKKIVIIFLSFAVGYLLIRIIVPFLARTVTEIINTKDSKNGGQKEIPQEEVISEPKVFSWETYTNQRLNFQTSVPSGWNQKEYMPKNRITGKTVVAFDPKKLPDSFTLASSYFAVAVTPVTNKDEFDKYKNNLSQIGNDNISESFLDGVRGYDTGSFISVEHKGYIYELILTSVRNVEGDFEYTEISQRVISSFKFIDQENAPNRIAGDIRVDNGSIIRLDKNGVKAVLVPKDTFKSVGITGFKDVKISPDGTLMCFIGNTNSSAVFLYYSGVSGKSPFQIAGSPNCVWSHDSKKIAFNNFVSDVSPVDVFLFNVENKEVKNLTRIVGGEYIRFYEIPEWSQDDSIIVSNFTAFDPKGENPSYTGSSVINVTTGEVTDK</sequence>
<dbReference type="EMBL" id="MGHF01000008">
    <property type="protein sequence ID" value="OGM64236.1"/>
    <property type="molecule type" value="Genomic_DNA"/>
</dbReference>
<accession>A0A1F8BJJ4</accession>
<dbReference type="SUPFAM" id="SSF82171">
    <property type="entry name" value="DPP6 N-terminal domain-like"/>
    <property type="match status" value="1"/>
</dbReference>
<dbReference type="AlphaFoldDB" id="A0A1F8BJJ4"/>
<evidence type="ECO:0008006" key="4">
    <source>
        <dbReference type="Google" id="ProtNLM"/>
    </source>
</evidence>
<dbReference type="InterPro" id="IPR011042">
    <property type="entry name" value="6-blade_b-propeller_TolB-like"/>
</dbReference>
<name>A0A1F8BJJ4_9BACT</name>
<proteinExistence type="predicted"/>
<evidence type="ECO:0000256" key="1">
    <source>
        <dbReference type="SAM" id="Phobius"/>
    </source>
</evidence>
<dbReference type="Proteomes" id="UP000177082">
    <property type="component" value="Unassembled WGS sequence"/>
</dbReference>
<reference evidence="2 3" key="1">
    <citation type="journal article" date="2016" name="Nat. Commun.">
        <title>Thousands of microbial genomes shed light on interconnected biogeochemical processes in an aquifer system.</title>
        <authorList>
            <person name="Anantharaman K."/>
            <person name="Brown C.T."/>
            <person name="Hug L.A."/>
            <person name="Sharon I."/>
            <person name="Castelle C.J."/>
            <person name="Probst A.J."/>
            <person name="Thomas B.C."/>
            <person name="Singh A."/>
            <person name="Wilkins M.J."/>
            <person name="Karaoz U."/>
            <person name="Brodie E.L."/>
            <person name="Williams K.H."/>
            <person name="Hubbard S.S."/>
            <person name="Banfield J.F."/>
        </authorList>
    </citation>
    <scope>NUCLEOTIDE SEQUENCE [LARGE SCALE GENOMIC DNA]</scope>
</reference>
<dbReference type="Gene3D" id="2.120.10.30">
    <property type="entry name" value="TolB, C-terminal domain"/>
    <property type="match status" value="1"/>
</dbReference>
<comment type="caution">
    <text evidence="2">The sequence shown here is derived from an EMBL/GenBank/DDBJ whole genome shotgun (WGS) entry which is preliminary data.</text>
</comment>
<gene>
    <name evidence="2" type="ORF">A2961_00385</name>
</gene>
<keyword evidence="1" id="KW-0812">Transmembrane</keyword>
<protein>
    <recommendedName>
        <fullName evidence="4">Dipeptidylpeptidase IV N-terminal domain-containing protein</fullName>
    </recommendedName>
</protein>
<keyword evidence="1" id="KW-0472">Membrane</keyword>
<evidence type="ECO:0000313" key="2">
    <source>
        <dbReference type="EMBL" id="OGM64236.1"/>
    </source>
</evidence>
<feature type="transmembrane region" description="Helical" evidence="1">
    <location>
        <begin position="60"/>
        <end position="82"/>
    </location>
</feature>